<evidence type="ECO:0000313" key="3">
    <source>
        <dbReference type="Proteomes" id="UP001454086"/>
    </source>
</evidence>
<sequence>MKDRELFERLLKEVELPDFSLMEMRQEQPQLTDIKAALAAGLKHCAAMRKVKKDDTVAIAMGSREINGLADIAETLIGILKEKGAAPFIVPAMGSHGGATAQGQKDVLYHLGITEERLGVRIASSMETEEIGTSNQGFPVCMDSLAFHADHIIPIARIKAHTEFRGPYESGILKMLVIGLGKQYGASICHKLGFPNMSRNLQEFGKVILENAPVLMGIGVIENAGHRVARIEAIPGEEILEKEPGLLRYSKSLLPRIPFDHLDVLLVQEMGKEISGAGMDTNITGRSCVLGEDWPHAEKICVWDLTEKSGGNAAGMGNADVITERLHKKIDFTPVYVNAVTCHDTQGIRLPVVMETDELALRMCLYTCIRRDATRNPRIVMIKNTADLRHIYISEALLEEAGHVEQPQMLKYVGSMEFVDGGFKGFRRR</sequence>
<organism evidence="2 3">
    <name type="scientific">Enterocloster hominis</name>
    <name type="common">ex Hitch et al. 2024</name>
    <dbReference type="NCBI Taxonomy" id="1917870"/>
    <lineage>
        <taxon>Bacteria</taxon>
        <taxon>Bacillati</taxon>
        <taxon>Bacillota</taxon>
        <taxon>Clostridia</taxon>
        <taxon>Lachnospirales</taxon>
        <taxon>Lachnospiraceae</taxon>
        <taxon>Enterocloster</taxon>
    </lineage>
</organism>
<evidence type="ECO:0000259" key="1">
    <source>
        <dbReference type="Pfam" id="PF09861"/>
    </source>
</evidence>
<dbReference type="RefSeq" id="WP_349118216.1">
    <property type="nucleotide sequence ID" value="NZ_JBBMFM010000036.1"/>
</dbReference>
<dbReference type="InterPro" id="IPR018657">
    <property type="entry name" value="LarA-like_N"/>
</dbReference>
<feature type="domain" description="LarA-like N-terminal" evidence="1">
    <location>
        <begin position="23"/>
        <end position="183"/>
    </location>
</feature>
<name>A0ABV1D767_9FIRM</name>
<keyword evidence="3" id="KW-1185">Reference proteome</keyword>
<accession>A0ABV1D767</accession>
<dbReference type="Gene3D" id="3.40.50.11440">
    <property type="match status" value="1"/>
</dbReference>
<dbReference type="Proteomes" id="UP001454086">
    <property type="component" value="Unassembled WGS sequence"/>
</dbReference>
<reference evidence="2 3" key="1">
    <citation type="submission" date="2024-03" db="EMBL/GenBank/DDBJ databases">
        <title>Human intestinal bacterial collection.</title>
        <authorList>
            <person name="Pauvert C."/>
            <person name="Hitch T.C.A."/>
            <person name="Clavel T."/>
        </authorList>
    </citation>
    <scope>NUCLEOTIDE SEQUENCE [LARGE SCALE GENOMIC DNA]</scope>
    <source>
        <strain evidence="2 3">CLA-SR-H021</strain>
    </source>
</reference>
<protein>
    <submittedName>
        <fullName evidence="2">Lactate racemase domain-containing protein</fullName>
    </submittedName>
</protein>
<gene>
    <name evidence="2" type="ORF">WMQ36_11470</name>
</gene>
<proteinExistence type="predicted"/>
<dbReference type="Pfam" id="PF09861">
    <property type="entry name" value="Lar_N"/>
    <property type="match status" value="1"/>
</dbReference>
<evidence type="ECO:0000313" key="2">
    <source>
        <dbReference type="EMBL" id="MEQ2425596.1"/>
    </source>
</evidence>
<dbReference type="EMBL" id="JBBMFM010000036">
    <property type="protein sequence ID" value="MEQ2425596.1"/>
    <property type="molecule type" value="Genomic_DNA"/>
</dbReference>
<comment type="caution">
    <text evidence="2">The sequence shown here is derived from an EMBL/GenBank/DDBJ whole genome shotgun (WGS) entry which is preliminary data.</text>
</comment>